<keyword evidence="3" id="KW-1185">Reference proteome</keyword>
<sequence>MNSESSNRILLSGGQGKTSSRIAQLLISQGYFIRTAGRNASQMDHAQADHVYFDWYDDTNHEVALQGISAVYLVAPPDMHPEKVMIPFIRKALGASIRRFVLLSSASVPEHGPVFGLVHQYLKEHAPEWAVLRPSYFMQNFTEAMHGHTIRQQGEIITAAGDGKVGFVDAEDISAVAFHALTDKIPHNAEHIITGPQSLSYDEVAATINRLTGLAVKHRSINEEQLAQTLTSAGVPASYADFLAKLELRIRVEGSEDQATDTVLRVTGREPRSLENFIRENKTWFQSAS</sequence>
<feature type="domain" description="NmrA-like" evidence="1">
    <location>
        <begin position="7"/>
        <end position="247"/>
    </location>
</feature>
<dbReference type="Proteomes" id="UP000267017">
    <property type="component" value="Unassembled WGS sequence"/>
</dbReference>
<dbReference type="InterPro" id="IPR051604">
    <property type="entry name" value="Ergot_Alk_Oxidoreductase"/>
</dbReference>
<dbReference type="PANTHER" id="PTHR43162:SF1">
    <property type="entry name" value="PRESTALK A DIFFERENTIATION PROTEIN A"/>
    <property type="match status" value="1"/>
</dbReference>
<dbReference type="SUPFAM" id="SSF51735">
    <property type="entry name" value="NAD(P)-binding Rossmann-fold domains"/>
    <property type="match status" value="1"/>
</dbReference>
<name>A0A3P3U919_9BACL</name>
<evidence type="ECO:0000313" key="3">
    <source>
        <dbReference type="Proteomes" id="UP000267017"/>
    </source>
</evidence>
<dbReference type="EMBL" id="RRCN01000001">
    <property type="protein sequence ID" value="RRJ66770.1"/>
    <property type="molecule type" value="Genomic_DNA"/>
</dbReference>
<protein>
    <submittedName>
        <fullName evidence="2">Ergot alkaloid biosynthesis protein</fullName>
    </submittedName>
</protein>
<dbReference type="InterPro" id="IPR036291">
    <property type="entry name" value="NAD(P)-bd_dom_sf"/>
</dbReference>
<organism evidence="2 3">
    <name type="scientific">Paenibacillus oralis</name>
    <dbReference type="NCBI Taxonomy" id="2490856"/>
    <lineage>
        <taxon>Bacteria</taxon>
        <taxon>Bacillati</taxon>
        <taxon>Bacillota</taxon>
        <taxon>Bacilli</taxon>
        <taxon>Bacillales</taxon>
        <taxon>Paenibacillaceae</taxon>
        <taxon>Paenibacillus</taxon>
    </lineage>
</organism>
<dbReference type="Pfam" id="PF05368">
    <property type="entry name" value="NmrA"/>
    <property type="match status" value="1"/>
</dbReference>
<gene>
    <name evidence="2" type="ORF">EHV15_30450</name>
</gene>
<dbReference type="PANTHER" id="PTHR43162">
    <property type="match status" value="1"/>
</dbReference>
<dbReference type="InterPro" id="IPR008030">
    <property type="entry name" value="NmrA-like"/>
</dbReference>
<accession>A0A3P3U919</accession>
<proteinExistence type="predicted"/>
<dbReference type="Gene3D" id="3.40.50.720">
    <property type="entry name" value="NAD(P)-binding Rossmann-like Domain"/>
    <property type="match status" value="1"/>
</dbReference>
<dbReference type="RefSeq" id="WP_128634556.1">
    <property type="nucleotide sequence ID" value="NZ_RRCN01000001.1"/>
</dbReference>
<comment type="caution">
    <text evidence="2">The sequence shown here is derived from an EMBL/GenBank/DDBJ whole genome shotgun (WGS) entry which is preliminary data.</text>
</comment>
<evidence type="ECO:0000313" key="2">
    <source>
        <dbReference type="EMBL" id="RRJ66770.1"/>
    </source>
</evidence>
<dbReference type="AlphaFoldDB" id="A0A3P3U919"/>
<dbReference type="OrthoDB" id="339107at2"/>
<dbReference type="Gene3D" id="3.90.25.10">
    <property type="entry name" value="UDP-galactose 4-epimerase, domain 1"/>
    <property type="match status" value="1"/>
</dbReference>
<evidence type="ECO:0000259" key="1">
    <source>
        <dbReference type="Pfam" id="PF05368"/>
    </source>
</evidence>
<reference evidence="2 3" key="1">
    <citation type="submission" date="2018-11" db="EMBL/GenBank/DDBJ databases">
        <title>Genome sequencing of Paenibacillus sp. KCOM 3021 (= ChDC PVNT-B20).</title>
        <authorList>
            <person name="Kook J.-K."/>
            <person name="Park S.-N."/>
            <person name="Lim Y.K."/>
        </authorList>
    </citation>
    <scope>NUCLEOTIDE SEQUENCE [LARGE SCALE GENOMIC DNA]</scope>
    <source>
        <strain evidence="2 3">KCOM 3021</strain>
    </source>
</reference>